<dbReference type="AlphaFoldDB" id="A0A0N8R9U4"/>
<accession>A0A0N8R9U4</accession>
<keyword evidence="2" id="KW-1185">Reference proteome</keyword>
<name>A0A0N8R9U4_9PSED</name>
<evidence type="ECO:0000313" key="1">
    <source>
        <dbReference type="EMBL" id="KPX07359.1"/>
    </source>
</evidence>
<evidence type="ECO:0000313" key="2">
    <source>
        <dbReference type="Proteomes" id="UP000051335"/>
    </source>
</evidence>
<protein>
    <submittedName>
        <fullName evidence="1">Pseudouridine synthase</fullName>
    </submittedName>
</protein>
<dbReference type="EMBL" id="LJQC01000187">
    <property type="protein sequence ID" value="KPX07359.1"/>
    <property type="molecule type" value="Genomic_DNA"/>
</dbReference>
<comment type="caution">
    <text evidence="1">The sequence shown here is derived from an EMBL/GenBank/DDBJ whole genome shotgun (WGS) entry which is preliminary data.</text>
</comment>
<gene>
    <name evidence="1" type="ORF">ALO75_200308</name>
</gene>
<dbReference type="Proteomes" id="UP000051335">
    <property type="component" value="Unassembled WGS sequence"/>
</dbReference>
<organism evidence="1 2">
    <name type="scientific">Pseudomonas syringae pv. coryli</name>
    <dbReference type="NCBI Taxonomy" id="317659"/>
    <lineage>
        <taxon>Bacteria</taxon>
        <taxon>Pseudomonadati</taxon>
        <taxon>Pseudomonadota</taxon>
        <taxon>Gammaproteobacteria</taxon>
        <taxon>Pseudomonadales</taxon>
        <taxon>Pseudomonadaceae</taxon>
        <taxon>Pseudomonas</taxon>
    </lineage>
</organism>
<proteinExistence type="predicted"/>
<reference evidence="1 2" key="1">
    <citation type="submission" date="2015-09" db="EMBL/GenBank/DDBJ databases">
        <title>Genome announcement of multiple Pseudomonas syringae strains.</title>
        <authorList>
            <person name="Thakur S."/>
            <person name="Wang P.W."/>
            <person name="Gong Y."/>
            <person name="Weir B.S."/>
            <person name="Guttman D.S."/>
        </authorList>
    </citation>
    <scope>NUCLEOTIDE SEQUENCE [LARGE SCALE GENOMIC DNA]</scope>
    <source>
        <strain evidence="1 2">ICMP17001</strain>
    </source>
</reference>
<sequence>MQHEIDIQFPGFFVVATRRVIAHRRARRVLVAGRVEVFQRCLLFCRLREEQFDVVVGAQADEACQLRPLQGNAAHQGRQFRDPHHLQLASLDFMHDAMD</sequence>